<dbReference type="EMBL" id="JAFNLL010000013">
    <property type="protein sequence ID" value="MBO1267799.1"/>
    <property type="molecule type" value="Genomic_DNA"/>
</dbReference>
<dbReference type="RefSeq" id="WP_207615602.1">
    <property type="nucleotide sequence ID" value="NZ_JAFNLL010000013.1"/>
</dbReference>
<accession>A0A939HEM7</accession>
<sequence length="345" mass="37327">MGSDRVPGRRFPDAPSYDVHRRVVETYARDLPSSNSLLDALAKRTSRGGRKAEFEFTATPYNFCEVLCVASPETAVALLDAGITTADEAVAFLEEQGLDDLVEDNHDAAEAALRWAAMPSEVLDRFQHSPLSFYEDPEGFGEKLGEDLLGKLRRNKTVWAAVQERRIDLRDILQIGISRFLDADDDEGTLGGLLASVKSGSEQPLRAEDISGWIERFGIGLATPNEVKTGVYRLAVRHGGDFAAQIPRDARTVRLASALSRAAYGGRRGLDFERRLILFGVEVLAGASGAAGLSALPDEHDLMRLADAGITAAQAAEGYLRGMSAAQMVAVHRDGTVPGVSDDWI</sequence>
<protein>
    <submittedName>
        <fullName evidence="1">Uncharacterized protein</fullName>
    </submittedName>
</protein>
<name>A0A939HEM7_9MICC</name>
<keyword evidence="2" id="KW-1185">Reference proteome</keyword>
<proteinExistence type="predicted"/>
<comment type="caution">
    <text evidence="1">The sequence shown here is derived from an EMBL/GenBank/DDBJ whole genome shotgun (WGS) entry which is preliminary data.</text>
</comment>
<reference evidence="1" key="1">
    <citation type="submission" date="2021-03" db="EMBL/GenBank/DDBJ databases">
        <title>A new species, PO-11, isolated from a karst cave deposit.</title>
        <authorList>
            <person name="Zhaoxiaoyong W."/>
        </authorList>
    </citation>
    <scope>NUCLEOTIDE SEQUENCE</scope>
    <source>
        <strain evidence="1">PO-11</strain>
    </source>
</reference>
<evidence type="ECO:0000313" key="1">
    <source>
        <dbReference type="EMBL" id="MBO1267799.1"/>
    </source>
</evidence>
<gene>
    <name evidence="1" type="ORF">J1902_07345</name>
</gene>
<dbReference type="Proteomes" id="UP000664164">
    <property type="component" value="Unassembled WGS sequence"/>
</dbReference>
<evidence type="ECO:0000313" key="2">
    <source>
        <dbReference type="Proteomes" id="UP000664164"/>
    </source>
</evidence>
<dbReference type="AlphaFoldDB" id="A0A939HEM7"/>
<organism evidence="1 2">
    <name type="scientific">Arthrobacter cavernae</name>
    <dbReference type="NCBI Taxonomy" id="2817681"/>
    <lineage>
        <taxon>Bacteria</taxon>
        <taxon>Bacillati</taxon>
        <taxon>Actinomycetota</taxon>
        <taxon>Actinomycetes</taxon>
        <taxon>Micrococcales</taxon>
        <taxon>Micrococcaceae</taxon>
        <taxon>Arthrobacter</taxon>
    </lineage>
</organism>